<gene>
    <name evidence="1" type="ORF">GCM10010528_07260</name>
</gene>
<keyword evidence="2" id="KW-1185">Reference proteome</keyword>
<dbReference type="InterPro" id="IPR019587">
    <property type="entry name" value="Polyketide_cyclase/dehydratase"/>
</dbReference>
<proteinExistence type="predicted"/>
<reference evidence="2" key="1">
    <citation type="journal article" date="2019" name="Int. J. Syst. Evol. Microbiol.">
        <title>The Global Catalogue of Microorganisms (GCM) 10K type strain sequencing project: providing services to taxonomists for standard genome sequencing and annotation.</title>
        <authorList>
            <consortium name="The Broad Institute Genomics Platform"/>
            <consortium name="The Broad Institute Genome Sequencing Center for Infectious Disease"/>
            <person name="Wu L."/>
            <person name="Ma J."/>
        </authorList>
    </citation>
    <scope>NUCLEOTIDE SEQUENCE [LARGE SCALE GENOMIC DNA]</scope>
    <source>
        <strain evidence="2">JCM 14234</strain>
    </source>
</reference>
<accession>A0ABP6L3Y5</accession>
<dbReference type="RefSeq" id="WP_290713013.1">
    <property type="nucleotide sequence ID" value="NZ_BAAAVS010000012.1"/>
</dbReference>
<dbReference type="Proteomes" id="UP001501035">
    <property type="component" value="Unassembled WGS sequence"/>
</dbReference>
<name>A0ABP6L3Y5_9ACTN</name>
<dbReference type="SUPFAM" id="SSF55961">
    <property type="entry name" value="Bet v1-like"/>
    <property type="match status" value="1"/>
</dbReference>
<protein>
    <submittedName>
        <fullName evidence="1">SRPBCC family protein</fullName>
    </submittedName>
</protein>
<dbReference type="EMBL" id="BAAAVS010000012">
    <property type="protein sequence ID" value="GAA3028012.1"/>
    <property type="molecule type" value="Genomic_DNA"/>
</dbReference>
<dbReference type="InterPro" id="IPR023393">
    <property type="entry name" value="START-like_dom_sf"/>
</dbReference>
<dbReference type="CDD" id="cd07812">
    <property type="entry name" value="SRPBCC"/>
    <property type="match status" value="1"/>
</dbReference>
<comment type="caution">
    <text evidence="1">The sequence shown here is derived from an EMBL/GenBank/DDBJ whole genome shotgun (WGS) entry which is preliminary data.</text>
</comment>
<dbReference type="Pfam" id="PF10604">
    <property type="entry name" value="Polyketide_cyc2"/>
    <property type="match status" value="1"/>
</dbReference>
<dbReference type="Gene3D" id="3.30.530.20">
    <property type="match status" value="1"/>
</dbReference>
<organism evidence="1 2">
    <name type="scientific">Gordonia defluvii</name>
    <dbReference type="NCBI Taxonomy" id="283718"/>
    <lineage>
        <taxon>Bacteria</taxon>
        <taxon>Bacillati</taxon>
        <taxon>Actinomycetota</taxon>
        <taxon>Actinomycetes</taxon>
        <taxon>Mycobacteriales</taxon>
        <taxon>Gordoniaceae</taxon>
        <taxon>Gordonia</taxon>
    </lineage>
</organism>
<evidence type="ECO:0000313" key="1">
    <source>
        <dbReference type="EMBL" id="GAA3028012.1"/>
    </source>
</evidence>
<sequence length="147" mass="15708">MAKAKDSVDVDMSVSEAWEHASDLARYDEWLTLHDGWRSALPASGELAEGVKVASVIKLKGARVRFNWTVDKFDPPKEVRLVGDGKGGVKAKLDLSIRPSGSGSTVTFEVDLGGLPLFGPAGKAAALATKKDLHASLANFRTVFATR</sequence>
<evidence type="ECO:0000313" key="2">
    <source>
        <dbReference type="Proteomes" id="UP001501035"/>
    </source>
</evidence>